<organism evidence="2 3">
    <name type="scientific">Cellvibrio fontiphilus</name>
    <dbReference type="NCBI Taxonomy" id="1815559"/>
    <lineage>
        <taxon>Bacteria</taxon>
        <taxon>Pseudomonadati</taxon>
        <taxon>Pseudomonadota</taxon>
        <taxon>Gammaproteobacteria</taxon>
        <taxon>Cellvibrionales</taxon>
        <taxon>Cellvibrionaceae</taxon>
        <taxon>Cellvibrio</taxon>
    </lineage>
</organism>
<accession>A0ABV7FF48</accession>
<name>A0ABV7FF48_9GAMM</name>
<proteinExistence type="predicted"/>
<dbReference type="Proteomes" id="UP001595555">
    <property type="component" value="Unassembled WGS sequence"/>
</dbReference>
<dbReference type="RefSeq" id="WP_378119151.1">
    <property type="nucleotide sequence ID" value="NZ_JBHRTF010000004.1"/>
</dbReference>
<reference evidence="3" key="1">
    <citation type="journal article" date="2019" name="Int. J. Syst. Evol. Microbiol.">
        <title>The Global Catalogue of Microorganisms (GCM) 10K type strain sequencing project: providing services to taxonomists for standard genome sequencing and annotation.</title>
        <authorList>
            <consortium name="The Broad Institute Genomics Platform"/>
            <consortium name="The Broad Institute Genome Sequencing Center for Infectious Disease"/>
            <person name="Wu L."/>
            <person name="Ma J."/>
        </authorList>
    </citation>
    <scope>NUCLEOTIDE SEQUENCE [LARGE SCALE GENOMIC DNA]</scope>
    <source>
        <strain evidence="3">KCTC 52237</strain>
    </source>
</reference>
<evidence type="ECO:0000256" key="1">
    <source>
        <dbReference type="SAM" id="SignalP"/>
    </source>
</evidence>
<protein>
    <recommendedName>
        <fullName evidence="4">Lipoprotein</fullName>
    </recommendedName>
</protein>
<evidence type="ECO:0008006" key="4">
    <source>
        <dbReference type="Google" id="ProtNLM"/>
    </source>
</evidence>
<gene>
    <name evidence="2" type="ORF">ACFODX_11360</name>
</gene>
<keyword evidence="3" id="KW-1185">Reference proteome</keyword>
<keyword evidence="1" id="KW-0732">Signal</keyword>
<dbReference type="EMBL" id="JBHRTF010000004">
    <property type="protein sequence ID" value="MFC3116157.1"/>
    <property type="molecule type" value="Genomic_DNA"/>
</dbReference>
<evidence type="ECO:0000313" key="3">
    <source>
        <dbReference type="Proteomes" id="UP001595555"/>
    </source>
</evidence>
<feature type="signal peptide" evidence="1">
    <location>
        <begin position="1"/>
        <end position="22"/>
    </location>
</feature>
<dbReference type="PROSITE" id="PS51257">
    <property type="entry name" value="PROKAR_LIPOPROTEIN"/>
    <property type="match status" value="1"/>
</dbReference>
<comment type="caution">
    <text evidence="2">The sequence shown here is derived from an EMBL/GenBank/DDBJ whole genome shotgun (WGS) entry which is preliminary data.</text>
</comment>
<sequence>MKSLVIVLGSVVFSLASSVALACSKPANKPEIPDAATVVTAQMVKANNDVKAYVQGMQDYLGCAGLARNEEKKELDDLKKFADDFNKVIREFKAKSAG</sequence>
<evidence type="ECO:0000313" key="2">
    <source>
        <dbReference type="EMBL" id="MFC3116157.1"/>
    </source>
</evidence>
<feature type="chain" id="PRO_5045337104" description="Lipoprotein" evidence="1">
    <location>
        <begin position="23"/>
        <end position="98"/>
    </location>
</feature>